<dbReference type="InterPro" id="IPR002011">
    <property type="entry name" value="Tyr_kinase_rcpt_2_CS"/>
</dbReference>
<feature type="domain" description="Protein kinase" evidence="29">
    <location>
        <begin position="620"/>
        <end position="908"/>
    </location>
</feature>
<dbReference type="GO" id="GO:0007169">
    <property type="term" value="P:cell surface receptor protein tyrosine kinase signaling pathway"/>
    <property type="evidence" value="ECO:0007669"/>
    <property type="project" value="InterPro"/>
</dbReference>
<evidence type="ECO:0000256" key="5">
    <source>
        <dbReference type="ARBA" id="ARBA00022614"/>
    </source>
</evidence>
<evidence type="ECO:0000256" key="1">
    <source>
        <dbReference type="ARBA" id="ARBA00004251"/>
    </source>
</evidence>
<dbReference type="OrthoDB" id="10005095at2759"/>
<keyword evidence="13 24" id="KW-0067">ATP-binding</keyword>
<dbReference type="GO" id="GO:0030424">
    <property type="term" value="C:axon"/>
    <property type="evidence" value="ECO:0007669"/>
    <property type="project" value="TreeGrafter"/>
</dbReference>
<dbReference type="Gene3D" id="3.80.10.10">
    <property type="entry name" value="Ribonuclease Inhibitor"/>
    <property type="match status" value="1"/>
</dbReference>
<evidence type="ECO:0000256" key="3">
    <source>
        <dbReference type="ARBA" id="ARBA00022473"/>
    </source>
</evidence>
<evidence type="ECO:0000256" key="14">
    <source>
        <dbReference type="ARBA" id="ARBA00022902"/>
    </source>
</evidence>
<dbReference type="PRINTS" id="PR01940">
    <property type="entry name" value="NTKRECEPTOR1"/>
</dbReference>
<dbReference type="Pfam" id="PF07714">
    <property type="entry name" value="PK_Tyr_Ser-Thr"/>
    <property type="match status" value="1"/>
</dbReference>
<keyword evidence="11" id="KW-0418">Kinase</keyword>
<evidence type="ECO:0000313" key="31">
    <source>
        <dbReference type="EMBL" id="KAF3839558.1"/>
    </source>
</evidence>
<comment type="caution">
    <text evidence="31">The sequence shown here is derived from an EMBL/GenBank/DDBJ whole genome shotgun (WGS) entry which is preliminary data.</text>
</comment>
<dbReference type="InterPro" id="IPR050122">
    <property type="entry name" value="RTK"/>
</dbReference>
<dbReference type="GO" id="GO:0005030">
    <property type="term" value="F:neurotrophin receptor activity"/>
    <property type="evidence" value="ECO:0007669"/>
    <property type="project" value="InterPro"/>
</dbReference>
<dbReference type="Gene3D" id="3.30.200.20">
    <property type="entry name" value="Phosphorylase Kinase, domain 1"/>
    <property type="match status" value="1"/>
</dbReference>
<reference evidence="31 32" key="1">
    <citation type="submission" date="2020-03" db="EMBL/GenBank/DDBJ databases">
        <title>Dissostichus mawsoni Genome sequencing and assembly.</title>
        <authorList>
            <person name="Park H."/>
        </authorList>
    </citation>
    <scope>NUCLEOTIDE SEQUENCE [LARGE SCALE GENOMIC DNA]</scope>
    <source>
        <strain evidence="31">DM0001</strain>
        <tissue evidence="31">Muscle</tissue>
    </source>
</reference>
<comment type="similarity">
    <text evidence="27">Belongs to the protein kinase superfamily. Tyr protein kinase family. Insulin receptor subfamily.</text>
</comment>
<feature type="active site" description="Proton acceptor" evidence="23">
    <location>
        <position position="777"/>
    </location>
</feature>
<gene>
    <name evidence="31" type="ORF">F7725_018275</name>
</gene>
<evidence type="ECO:0000256" key="26">
    <source>
        <dbReference type="PROSITE-ProRule" id="PRU10141"/>
    </source>
</evidence>
<feature type="site" description="Interaction with PLCG1" evidence="25">
    <location>
        <position position="918"/>
    </location>
</feature>
<evidence type="ECO:0000259" key="30">
    <source>
        <dbReference type="PROSITE" id="PS50835"/>
    </source>
</evidence>
<dbReference type="InterPro" id="IPR032675">
    <property type="entry name" value="LRR_dom_sf"/>
</dbReference>
<dbReference type="InterPro" id="IPR013783">
    <property type="entry name" value="Ig-like_fold"/>
</dbReference>
<dbReference type="GO" id="GO:0051897">
    <property type="term" value="P:positive regulation of phosphatidylinositol 3-kinase/protein kinase B signal transduction"/>
    <property type="evidence" value="ECO:0007669"/>
    <property type="project" value="TreeGrafter"/>
</dbReference>
<evidence type="ECO:0000256" key="13">
    <source>
        <dbReference type="ARBA" id="ARBA00022840"/>
    </source>
</evidence>
<dbReference type="PRINTS" id="PR01939">
    <property type="entry name" value="NTKRECEPTOR"/>
</dbReference>
<evidence type="ECO:0000256" key="17">
    <source>
        <dbReference type="ARBA" id="ARBA00023137"/>
    </source>
</evidence>
<dbReference type="GO" id="GO:0007399">
    <property type="term" value="P:nervous system development"/>
    <property type="evidence" value="ECO:0007669"/>
    <property type="project" value="UniProtKB-KW"/>
</dbReference>
<keyword evidence="9" id="KW-0677">Repeat</keyword>
<evidence type="ECO:0000256" key="8">
    <source>
        <dbReference type="ARBA" id="ARBA00022729"/>
    </source>
</evidence>
<dbReference type="Pfam" id="PF16920">
    <property type="entry name" value="LRRCT_2"/>
    <property type="match status" value="1"/>
</dbReference>
<dbReference type="PROSITE" id="PS00109">
    <property type="entry name" value="PROTEIN_KINASE_TYR"/>
    <property type="match status" value="1"/>
</dbReference>
<dbReference type="GO" id="GO:0043235">
    <property type="term" value="C:receptor complex"/>
    <property type="evidence" value="ECO:0007669"/>
    <property type="project" value="TreeGrafter"/>
</dbReference>
<dbReference type="InterPro" id="IPR008266">
    <property type="entry name" value="Tyr_kinase_AS"/>
</dbReference>
<evidence type="ECO:0000259" key="29">
    <source>
        <dbReference type="PROSITE" id="PS50011"/>
    </source>
</evidence>
<dbReference type="AlphaFoldDB" id="A0A7J5XTW3"/>
<dbReference type="InterPro" id="IPR013098">
    <property type="entry name" value="Ig_I-set"/>
</dbReference>
<evidence type="ECO:0000256" key="22">
    <source>
        <dbReference type="ARBA" id="ARBA00051243"/>
    </source>
</evidence>
<dbReference type="InterPro" id="IPR000719">
    <property type="entry name" value="Prot_kinase_dom"/>
</dbReference>
<evidence type="ECO:0000256" key="7">
    <source>
        <dbReference type="ARBA" id="ARBA00022692"/>
    </source>
</evidence>
<dbReference type="Proteomes" id="UP000518266">
    <property type="component" value="Unassembled WGS sequence"/>
</dbReference>
<dbReference type="FunFam" id="1.10.510.10:FF:000034">
    <property type="entry name" value="Tyrosine-protein kinase receptor"/>
    <property type="match status" value="1"/>
</dbReference>
<keyword evidence="8" id="KW-0732">Signal</keyword>
<keyword evidence="19 27" id="KW-0675">Receptor</keyword>
<dbReference type="InterPro" id="IPR001245">
    <property type="entry name" value="Ser-Thr/Tyr_kinase_cat_dom"/>
</dbReference>
<evidence type="ECO:0000313" key="32">
    <source>
        <dbReference type="Proteomes" id="UP000518266"/>
    </source>
</evidence>
<keyword evidence="12" id="KW-0221">Differentiation</keyword>
<keyword evidence="16 28" id="KW-0472">Membrane</keyword>
<evidence type="ECO:0000256" key="25">
    <source>
        <dbReference type="PIRSR" id="PIRSR620777-52"/>
    </source>
</evidence>
<keyword evidence="14" id="KW-0524">Neurogenesis</keyword>
<comment type="catalytic activity">
    <reaction evidence="22 27">
        <text>L-tyrosyl-[protein] + ATP = O-phospho-L-tyrosyl-[protein] + ADP + H(+)</text>
        <dbReference type="Rhea" id="RHEA:10596"/>
        <dbReference type="Rhea" id="RHEA-COMP:10136"/>
        <dbReference type="Rhea" id="RHEA-COMP:20101"/>
        <dbReference type="ChEBI" id="CHEBI:15378"/>
        <dbReference type="ChEBI" id="CHEBI:30616"/>
        <dbReference type="ChEBI" id="CHEBI:46858"/>
        <dbReference type="ChEBI" id="CHEBI:61978"/>
        <dbReference type="ChEBI" id="CHEBI:456216"/>
        <dbReference type="EC" id="2.7.10.1"/>
    </reaction>
</comment>
<feature type="domain" description="Ig-like" evidence="30">
    <location>
        <begin position="311"/>
        <end position="401"/>
    </location>
</feature>
<dbReference type="PRINTS" id="PR00109">
    <property type="entry name" value="TYRKINASE"/>
</dbReference>
<evidence type="ECO:0000256" key="9">
    <source>
        <dbReference type="ARBA" id="ARBA00022737"/>
    </source>
</evidence>
<dbReference type="SUPFAM" id="SSF48726">
    <property type="entry name" value="Immunoglobulin"/>
    <property type="match status" value="2"/>
</dbReference>
<sequence length="923" mass="103840">MAGNVVKSITQDAVDVSGDSGPCYLAPPFMVEERGRKREAAAHYHHVPRGPLPACLPACLTACLPLLLLSTAVAQHQTLSSWDFHSAREPREELQCVKHTDTDSNYSCQSSSLGLRRSSLSMAVAPYALALPLVLALLSLAPAPALGGCPAACRCSFAMLQCLEPNGITSIPALATQESENVTEIYIENQDALENITEIDLAYYRELKNLTVTSCKLRLISINAFQFNLKLQYVNLASNSLEHISWRVFHFLPLLNLVLRDNPLFCSCDLHWLQHWQHNERGDLDNQMLSCFSNHQEVPLNSLVIDNCSLPEVTIVPFKDSKTKDGGNLTFACQVTGSPTPNVRWRTQELNSHFFTQERIWGSTLELVLFLTNVSSDDNLHNLTCEAENQAGPGEEMVQLDIDFSKIIFLKDAEPQHHWCFPFAVDGNPEPNITWRYNGRDLRKSIYTYTQLIPDLGDGSVKHGCLFLNKPTHINNGHYTLIVQNNLGRDEATAEGCSWITPSTLPTKKSDMDVTENSESRVFVVSVAVGLAVFACIFLLIMVLVINKCGQHSKFGIHRSSALGTEDDLAVSLRFMNFGTSPPSSDEDSGLSSFVENPQYFCGIIKEKDMCVQNIKRQDIVLKWELGEGAFGKVYLAECAHLSPDSDKMLVAIKTLKDANESTRQDFQREAELLTVLQHQHIVRFYGVCTDGEPLAMVFEYMRHGDLNRFLRYVADLLKMLRKLKYMLKAHGPDARILEETKMPPLGQLTLPQMLHIAAQIASGMVYLASLHFVHRDLATRNCLVGEGVVVKIGDFGMSRDIYSTDYYRVGGRTMLPIRWMPPESIMYRKFTTESDIWSFGVVLWEIFTYGKQPWYQLSNSEAIECITQGRELERPRTCPKEVHLLMQGCWQREPQQRMVIKDLHSRLLALVKSPPVYLDILG</sequence>
<feature type="site" description="Interaction with SHC1" evidence="25">
    <location>
        <position position="600"/>
    </location>
</feature>
<keyword evidence="6" id="KW-0808">Transferase</keyword>
<dbReference type="FunFam" id="3.30.200.20:FF:000033">
    <property type="entry name" value="Tyrosine-protein kinase receptor"/>
    <property type="match status" value="1"/>
</dbReference>
<dbReference type="InterPro" id="IPR020461">
    <property type="entry name" value="NTRK1"/>
</dbReference>
<dbReference type="SMART" id="SM00219">
    <property type="entry name" value="TyrKc"/>
    <property type="match status" value="1"/>
</dbReference>
<evidence type="ECO:0000256" key="4">
    <source>
        <dbReference type="ARBA" id="ARBA00022553"/>
    </source>
</evidence>
<evidence type="ECO:0000256" key="28">
    <source>
        <dbReference type="SAM" id="Phobius"/>
    </source>
</evidence>
<organism evidence="31 32">
    <name type="scientific">Dissostichus mawsoni</name>
    <name type="common">Antarctic cod</name>
    <dbReference type="NCBI Taxonomy" id="36200"/>
    <lineage>
        <taxon>Eukaryota</taxon>
        <taxon>Metazoa</taxon>
        <taxon>Chordata</taxon>
        <taxon>Craniata</taxon>
        <taxon>Vertebrata</taxon>
        <taxon>Euteleostomi</taxon>
        <taxon>Actinopterygii</taxon>
        <taxon>Neopterygii</taxon>
        <taxon>Teleostei</taxon>
        <taxon>Neoteleostei</taxon>
        <taxon>Acanthomorphata</taxon>
        <taxon>Eupercaria</taxon>
        <taxon>Perciformes</taxon>
        <taxon>Notothenioidei</taxon>
        <taxon>Nototheniidae</taxon>
        <taxon>Dissostichus</taxon>
    </lineage>
</organism>
<keyword evidence="32" id="KW-1185">Reference proteome</keyword>
<dbReference type="GO" id="GO:0043121">
    <property type="term" value="F:neurotrophin binding"/>
    <property type="evidence" value="ECO:0007669"/>
    <property type="project" value="TreeGrafter"/>
</dbReference>
<keyword evidence="7 27" id="KW-0812">Transmembrane</keyword>
<keyword evidence="21" id="KW-0393">Immunoglobulin domain</keyword>
<dbReference type="GO" id="GO:0005886">
    <property type="term" value="C:plasma membrane"/>
    <property type="evidence" value="ECO:0007669"/>
    <property type="project" value="UniProtKB-SubCell"/>
</dbReference>
<dbReference type="Pfam" id="PF13855">
    <property type="entry name" value="LRR_8"/>
    <property type="match status" value="1"/>
</dbReference>
<dbReference type="SUPFAM" id="SSF56112">
    <property type="entry name" value="Protein kinase-like (PK-like)"/>
    <property type="match status" value="1"/>
</dbReference>
<dbReference type="EC" id="2.7.10.1" evidence="27"/>
<feature type="binding site" evidence="24 26">
    <location>
        <position position="654"/>
    </location>
    <ligand>
        <name>ATP</name>
        <dbReference type="ChEBI" id="CHEBI:30616"/>
    </ligand>
</feature>
<keyword evidence="17" id="KW-0829">Tyrosine-protein kinase</keyword>
<dbReference type="InterPro" id="IPR007110">
    <property type="entry name" value="Ig-like_dom"/>
</dbReference>
<evidence type="ECO:0000256" key="6">
    <source>
        <dbReference type="ARBA" id="ARBA00022679"/>
    </source>
</evidence>
<dbReference type="InterPro" id="IPR031635">
    <property type="entry name" value="NTRK_LRRCT"/>
</dbReference>
<keyword evidence="20" id="KW-0325">Glycoprotein</keyword>
<dbReference type="PROSITE" id="PS50835">
    <property type="entry name" value="IG_LIKE"/>
    <property type="match status" value="1"/>
</dbReference>
<evidence type="ECO:0000256" key="16">
    <source>
        <dbReference type="ARBA" id="ARBA00023136"/>
    </source>
</evidence>
<keyword evidence="3" id="KW-0217">Developmental protein</keyword>
<dbReference type="EMBL" id="JAAKFY010000021">
    <property type="protein sequence ID" value="KAF3839558.1"/>
    <property type="molecule type" value="Genomic_DNA"/>
</dbReference>
<dbReference type="PROSITE" id="PS50011">
    <property type="entry name" value="PROTEIN_KINASE_DOM"/>
    <property type="match status" value="1"/>
</dbReference>
<dbReference type="Gene3D" id="2.60.40.10">
    <property type="entry name" value="Immunoglobulins"/>
    <property type="match status" value="2"/>
</dbReference>
<feature type="transmembrane region" description="Helical" evidence="28">
    <location>
        <begin position="522"/>
        <end position="546"/>
    </location>
</feature>
<protein>
    <recommendedName>
        <fullName evidence="27">Tyrosine-protein kinase receptor</fullName>
        <ecNumber evidence="27">2.7.10.1</ecNumber>
    </recommendedName>
</protein>
<evidence type="ECO:0000256" key="15">
    <source>
        <dbReference type="ARBA" id="ARBA00022989"/>
    </source>
</evidence>
<evidence type="ECO:0000256" key="21">
    <source>
        <dbReference type="ARBA" id="ARBA00023319"/>
    </source>
</evidence>
<evidence type="ECO:0000256" key="27">
    <source>
        <dbReference type="RuleBase" id="RU000312"/>
    </source>
</evidence>
<dbReference type="Pfam" id="PF07679">
    <property type="entry name" value="I-set"/>
    <property type="match status" value="2"/>
</dbReference>
<dbReference type="GO" id="GO:0010008">
    <property type="term" value="C:endosome membrane"/>
    <property type="evidence" value="ECO:0007669"/>
    <property type="project" value="UniProtKB-SubCell"/>
</dbReference>
<evidence type="ECO:0000256" key="2">
    <source>
        <dbReference type="ARBA" id="ARBA00004530"/>
    </source>
</evidence>
<dbReference type="InterPro" id="IPR036179">
    <property type="entry name" value="Ig-like_dom_sf"/>
</dbReference>
<keyword evidence="18" id="KW-1015">Disulfide bond</keyword>
<dbReference type="PROSITE" id="PS00239">
    <property type="entry name" value="RECEPTOR_TYR_KIN_II"/>
    <property type="match status" value="1"/>
</dbReference>
<feature type="binding site" evidence="24">
    <location>
        <begin position="626"/>
        <end position="634"/>
    </location>
    <ligand>
        <name>ATP</name>
        <dbReference type="ChEBI" id="CHEBI:30616"/>
    </ligand>
</feature>
<feature type="transmembrane region" description="Helical" evidence="28">
    <location>
        <begin position="124"/>
        <end position="146"/>
    </location>
</feature>
<dbReference type="PANTHER" id="PTHR24416">
    <property type="entry name" value="TYROSINE-PROTEIN KINASE RECEPTOR"/>
    <property type="match status" value="1"/>
</dbReference>
<keyword evidence="15 28" id="KW-1133">Transmembrane helix</keyword>
<keyword evidence="10 24" id="KW-0547">Nucleotide-binding</keyword>
<comment type="subcellular location">
    <subcellularLocation>
        <location evidence="1">Cell membrane</location>
        <topology evidence="1">Single-pass type I membrane protein</topology>
    </subcellularLocation>
    <subcellularLocation>
        <location evidence="2">Endosome membrane</location>
        <topology evidence="2">Single-pass type I membrane protein</topology>
    </subcellularLocation>
</comment>
<dbReference type="InterPro" id="IPR011009">
    <property type="entry name" value="Kinase-like_dom_sf"/>
</dbReference>
<keyword evidence="4 27" id="KW-0597">Phosphoprotein</keyword>
<dbReference type="PANTHER" id="PTHR24416:SF370">
    <property type="entry name" value="HIGH AFFINITY NERVE GROWTH FACTOR RECEPTOR"/>
    <property type="match status" value="1"/>
</dbReference>
<dbReference type="InterPro" id="IPR001611">
    <property type="entry name" value="Leu-rich_rpt"/>
</dbReference>
<evidence type="ECO:0000256" key="20">
    <source>
        <dbReference type="ARBA" id="ARBA00023180"/>
    </source>
</evidence>
<keyword evidence="5" id="KW-0433">Leucine-rich repeat</keyword>
<evidence type="ECO:0000256" key="19">
    <source>
        <dbReference type="ARBA" id="ARBA00023170"/>
    </source>
</evidence>
<dbReference type="InterPro" id="IPR020777">
    <property type="entry name" value="NTRK"/>
</dbReference>
<evidence type="ECO:0000256" key="11">
    <source>
        <dbReference type="ARBA" id="ARBA00022777"/>
    </source>
</evidence>
<dbReference type="InterPro" id="IPR020635">
    <property type="entry name" value="Tyr_kinase_cat_dom"/>
</dbReference>
<dbReference type="FunFam" id="3.80.10.10:FF:000163">
    <property type="entry name" value="Tyrosine-protein kinase receptor"/>
    <property type="match status" value="1"/>
</dbReference>
<accession>A0A7J5XTW3</accession>
<name>A0A7J5XTW3_DISMA</name>
<dbReference type="GO" id="GO:0030154">
    <property type="term" value="P:cell differentiation"/>
    <property type="evidence" value="ECO:0007669"/>
    <property type="project" value="UniProtKB-KW"/>
</dbReference>
<dbReference type="GO" id="GO:0005524">
    <property type="term" value="F:ATP binding"/>
    <property type="evidence" value="ECO:0007669"/>
    <property type="project" value="UniProtKB-UniRule"/>
</dbReference>
<evidence type="ECO:0000256" key="18">
    <source>
        <dbReference type="ARBA" id="ARBA00023157"/>
    </source>
</evidence>
<evidence type="ECO:0000256" key="12">
    <source>
        <dbReference type="ARBA" id="ARBA00022782"/>
    </source>
</evidence>
<dbReference type="PROSITE" id="PS00107">
    <property type="entry name" value="PROTEIN_KINASE_ATP"/>
    <property type="match status" value="1"/>
</dbReference>
<dbReference type="SUPFAM" id="SSF52058">
    <property type="entry name" value="L domain-like"/>
    <property type="match status" value="1"/>
</dbReference>
<dbReference type="GO" id="GO:0038180">
    <property type="term" value="P:nerve growth factor signaling pathway"/>
    <property type="evidence" value="ECO:0007669"/>
    <property type="project" value="TreeGrafter"/>
</dbReference>
<dbReference type="Gene3D" id="1.10.510.10">
    <property type="entry name" value="Transferase(Phosphotransferase) domain 1"/>
    <property type="match status" value="1"/>
</dbReference>
<dbReference type="GO" id="GO:0004714">
    <property type="term" value="F:transmembrane receptor protein tyrosine kinase activity"/>
    <property type="evidence" value="ECO:0007669"/>
    <property type="project" value="UniProtKB-EC"/>
</dbReference>
<dbReference type="GO" id="GO:0010976">
    <property type="term" value="P:positive regulation of neuron projection development"/>
    <property type="evidence" value="ECO:0007669"/>
    <property type="project" value="TreeGrafter"/>
</dbReference>
<evidence type="ECO:0000256" key="10">
    <source>
        <dbReference type="ARBA" id="ARBA00022741"/>
    </source>
</evidence>
<dbReference type="InterPro" id="IPR017441">
    <property type="entry name" value="Protein_kinase_ATP_BS"/>
</dbReference>
<evidence type="ECO:0000256" key="23">
    <source>
        <dbReference type="PIRSR" id="PIRSR620777-50"/>
    </source>
</evidence>
<evidence type="ECO:0000256" key="24">
    <source>
        <dbReference type="PIRSR" id="PIRSR620777-51"/>
    </source>
</evidence>
<proteinExistence type="inferred from homology"/>